<feature type="compositionally biased region" description="Polar residues" evidence="2">
    <location>
        <begin position="61"/>
        <end position="71"/>
    </location>
</feature>
<feature type="coiled-coil region" evidence="1">
    <location>
        <begin position="352"/>
        <end position="379"/>
    </location>
</feature>
<feature type="region of interest" description="Disordered" evidence="2">
    <location>
        <begin position="733"/>
        <end position="831"/>
    </location>
</feature>
<evidence type="ECO:0000313" key="3">
    <source>
        <dbReference type="EMBL" id="CAK7903307.1"/>
    </source>
</evidence>
<dbReference type="Proteomes" id="UP001497600">
    <property type="component" value="Chromosome D"/>
</dbReference>
<feature type="compositionally biased region" description="Polar residues" evidence="2">
    <location>
        <begin position="847"/>
        <end position="863"/>
    </location>
</feature>
<accession>A0ABP0EAE3</accession>
<feature type="compositionally biased region" description="Basic and acidic residues" evidence="2">
    <location>
        <begin position="1"/>
        <end position="15"/>
    </location>
</feature>
<evidence type="ECO:0000256" key="1">
    <source>
        <dbReference type="SAM" id="Coils"/>
    </source>
</evidence>
<keyword evidence="4" id="KW-1185">Reference proteome</keyword>
<sequence length="936" mass="105846">MPSRSEKKLIEDKTPTRGTSPKVITDDFDERNSHEREKGLPPEEQTKDDDIGDDIETDAEQIQSYENVTSNDEMETQIDTEEAPGSGGDVRMEELSADSSPSRKSPKTAQNLETQETNDLSKNNSGGDTTNIFDKYIRQEQQRTEERFSNNYNEGTSKLDLPSFTLPHGFTIIKHYTTKERAATLQIPKKIENSRKAQKNEQKNNKNQKKQKLATCVESVLPDQLRYTKEAKPRVDILGTLISEFEKAFSEDPSERETDEAKKDRLGKLALIKIYKDLVGYRQASQTIVRSKYVNEEIFMAWLLHVIRSGDTQKLSVHFKQKDHNLTIAEATATLEAFFLQGGLERMLKIDIDHALKVLETYDLEAEILEDEKGKYKRNLEYALILQLALKTSRTEVEEFLAKKREDLALIQRLMKLNITACASYDSKSVIFDLKSSFSNPTKDEQMAYTFLHAKRLLTKLINDYNELPSILNPNQDCLPEEDSDFARYQFYVQPPVNGNLVILQLTHPVTSDEPKVILDQFMAKDARLLNLEDFRPSKQLVINERIEELNAQDRPIQDPIKYTILAQSSPRPTNMNVTNVTSRNGETFKPNHVMPCIMHTHFLIDIQGDIVPNRTHFLHQDTTLDIVSFLKFCSYCHRMGHSKYTCGTLLERDAKRRIPQVTQVPPPFKVPTILPQPTNVTKRPDNVQQDGFITPKYHRKSPSKMFDQPNEIISKAQSNMFKNQFNQLTGLTEQEDENNQKDNDIEEVSSEKTAHEQAALRKAKAIKETQQRKAKEALTNAEPQDSALAAAAKKNLTSPHKTPKTGTITSPNRPGKELSASPNYLHKPLSNLPSSNGAIIASQTLQNAVSSANSTPSTPTRSNPRHSSNRLAGLNDSPTDIDESMSYDLTQPPDPPDNSPSKKTVITKNVTPKVSTTSEEQVPIPESSDDPPTNL</sequence>
<feature type="compositionally biased region" description="Basic and acidic residues" evidence="2">
    <location>
        <begin position="189"/>
        <end position="204"/>
    </location>
</feature>
<organism evidence="3 4">
    <name type="scientific">[Candida] anglica</name>
    <dbReference type="NCBI Taxonomy" id="148631"/>
    <lineage>
        <taxon>Eukaryota</taxon>
        <taxon>Fungi</taxon>
        <taxon>Dikarya</taxon>
        <taxon>Ascomycota</taxon>
        <taxon>Saccharomycotina</taxon>
        <taxon>Pichiomycetes</taxon>
        <taxon>Debaryomycetaceae</taxon>
        <taxon>Kurtzmaniella</taxon>
    </lineage>
</organism>
<feature type="compositionally biased region" description="Acidic residues" evidence="2">
    <location>
        <begin position="50"/>
        <end position="59"/>
    </location>
</feature>
<feature type="compositionally biased region" description="Polar residues" evidence="2">
    <location>
        <begin position="796"/>
        <end position="813"/>
    </location>
</feature>
<feature type="region of interest" description="Disordered" evidence="2">
    <location>
        <begin position="185"/>
        <end position="211"/>
    </location>
</feature>
<protein>
    <submittedName>
        <fullName evidence="3">Uncharacterized protein</fullName>
    </submittedName>
</protein>
<feature type="region of interest" description="Disordered" evidence="2">
    <location>
        <begin position="1"/>
        <end position="131"/>
    </location>
</feature>
<feature type="region of interest" description="Disordered" evidence="2">
    <location>
        <begin position="847"/>
        <end position="936"/>
    </location>
</feature>
<gene>
    <name evidence="3" type="ORF">CAAN4_D03972</name>
</gene>
<name>A0ABP0EAE3_9ASCO</name>
<evidence type="ECO:0000313" key="4">
    <source>
        <dbReference type="Proteomes" id="UP001497600"/>
    </source>
</evidence>
<evidence type="ECO:0000256" key="2">
    <source>
        <dbReference type="SAM" id="MobiDB-lite"/>
    </source>
</evidence>
<feature type="compositionally biased region" description="Polar residues" evidence="2">
    <location>
        <begin position="97"/>
        <end position="131"/>
    </location>
</feature>
<reference evidence="3 4" key="1">
    <citation type="submission" date="2024-01" db="EMBL/GenBank/DDBJ databases">
        <authorList>
            <consortium name="Genoscope - CEA"/>
            <person name="William W."/>
        </authorList>
    </citation>
    <scope>NUCLEOTIDE SEQUENCE [LARGE SCALE GENOMIC DNA]</scope>
    <source>
        <strain evidence="3 4">29B2s-10</strain>
    </source>
</reference>
<feature type="compositionally biased region" description="Polar residues" evidence="2">
    <location>
        <begin position="905"/>
        <end position="921"/>
    </location>
</feature>
<feature type="region of interest" description="Disordered" evidence="2">
    <location>
        <begin position="664"/>
        <end position="706"/>
    </location>
</feature>
<feature type="compositionally biased region" description="Basic and acidic residues" evidence="2">
    <location>
        <begin position="739"/>
        <end position="777"/>
    </location>
</feature>
<dbReference type="EMBL" id="OZ004256">
    <property type="protein sequence ID" value="CAK7903307.1"/>
    <property type="molecule type" value="Genomic_DNA"/>
</dbReference>
<proteinExistence type="predicted"/>
<feature type="compositionally biased region" description="Polar residues" evidence="2">
    <location>
        <begin position="676"/>
        <end position="692"/>
    </location>
</feature>
<feature type="compositionally biased region" description="Acidic residues" evidence="2">
    <location>
        <begin position="72"/>
        <end position="82"/>
    </location>
</feature>
<keyword evidence="1" id="KW-0175">Coiled coil</keyword>
<feature type="compositionally biased region" description="Basic and acidic residues" evidence="2">
    <location>
        <begin position="30"/>
        <end position="49"/>
    </location>
</feature>